<feature type="transmembrane region" description="Helical" evidence="7">
    <location>
        <begin position="171"/>
        <end position="188"/>
    </location>
</feature>
<feature type="domain" description="Major facilitator superfamily (MFS) profile" evidence="8">
    <location>
        <begin position="5"/>
        <end position="397"/>
    </location>
</feature>
<evidence type="ECO:0000256" key="1">
    <source>
        <dbReference type="ARBA" id="ARBA00004127"/>
    </source>
</evidence>
<feature type="transmembrane region" description="Helical" evidence="7">
    <location>
        <begin position="241"/>
        <end position="265"/>
    </location>
</feature>
<feature type="transmembrane region" description="Helical" evidence="7">
    <location>
        <begin position="108"/>
        <end position="131"/>
    </location>
</feature>
<feature type="transmembrane region" description="Helical" evidence="7">
    <location>
        <begin position="75"/>
        <end position="93"/>
    </location>
</feature>
<reference evidence="9 10" key="1">
    <citation type="journal article" date="2006" name="Proc. Natl. Acad. Sci. U.S.A.">
        <title>Burkholderia xenovorans LB400 harbors a multi-replicon, 9.73-Mbp genome shaped for versatility.</title>
        <authorList>
            <person name="Chain P.S."/>
            <person name="Denef V.J."/>
            <person name="Konstantinidis K.T."/>
            <person name="Vergez L.M."/>
            <person name="Agullo L."/>
            <person name="Reyes V.L."/>
            <person name="Hauser L."/>
            <person name="Cordova M."/>
            <person name="Gomez L."/>
            <person name="Gonzalez M."/>
            <person name="Land M."/>
            <person name="Lao V."/>
            <person name="Larimer F."/>
            <person name="LiPuma J.J."/>
            <person name="Mahenthiralingam E."/>
            <person name="Malfatti S.A."/>
            <person name="Marx C.J."/>
            <person name="Parnell J.J."/>
            <person name="Ramette A."/>
            <person name="Richardson P."/>
            <person name="Seeger M."/>
            <person name="Smith D."/>
            <person name="Spilker T."/>
            <person name="Sul W.J."/>
            <person name="Tsoi T.V."/>
            <person name="Ulrich L.E."/>
            <person name="Zhulin I.B."/>
            <person name="Tiedje J.M."/>
        </authorList>
    </citation>
    <scope>NUCLEOTIDE SEQUENCE [LARGE SCALE GENOMIC DNA]</scope>
    <source>
        <strain evidence="9 10">LB400</strain>
    </source>
</reference>
<proteinExistence type="inferred from homology"/>
<dbReference type="InterPro" id="IPR011701">
    <property type="entry name" value="MFS"/>
</dbReference>
<evidence type="ECO:0000256" key="4">
    <source>
        <dbReference type="ARBA" id="ARBA00022692"/>
    </source>
</evidence>
<dbReference type="Gene3D" id="1.20.1250.20">
    <property type="entry name" value="MFS general substrate transporter like domains"/>
    <property type="match status" value="2"/>
</dbReference>
<dbReference type="InterPro" id="IPR020846">
    <property type="entry name" value="MFS_dom"/>
</dbReference>
<evidence type="ECO:0000259" key="8">
    <source>
        <dbReference type="PROSITE" id="PS50850"/>
    </source>
</evidence>
<dbReference type="OrthoDB" id="9783757at2"/>
<dbReference type="KEGG" id="bxe:Bxe_A2712"/>
<organism evidence="9 10">
    <name type="scientific">Paraburkholderia xenovorans (strain LB400)</name>
    <dbReference type="NCBI Taxonomy" id="266265"/>
    <lineage>
        <taxon>Bacteria</taxon>
        <taxon>Pseudomonadati</taxon>
        <taxon>Pseudomonadota</taxon>
        <taxon>Betaproteobacteria</taxon>
        <taxon>Burkholderiales</taxon>
        <taxon>Burkholderiaceae</taxon>
        <taxon>Paraburkholderia</taxon>
    </lineage>
</organism>
<keyword evidence="10" id="KW-1185">Reference proteome</keyword>
<dbReference type="SUPFAM" id="SSF103473">
    <property type="entry name" value="MFS general substrate transporter"/>
    <property type="match status" value="1"/>
</dbReference>
<name>Q140I7_PARXL</name>
<dbReference type="KEGG" id="bxb:DR64_397"/>
<evidence type="ECO:0000256" key="7">
    <source>
        <dbReference type="SAM" id="Phobius"/>
    </source>
</evidence>
<dbReference type="Proteomes" id="UP000001817">
    <property type="component" value="Chromosome 1"/>
</dbReference>
<dbReference type="PROSITE" id="PS50850">
    <property type="entry name" value="MFS"/>
    <property type="match status" value="1"/>
</dbReference>
<sequence length="417" mass="44571">MNRNRLFVASFTSMLTTALVFTIRGDIEGPLRETFRLTAEQMGYIWGPAFFGFTASIFVSGLVVDLIGMRRLYKLSGFGFIASVVVILCAPHPTTHADSIFSQPGTTLLYLGFLLMGLSQGLVEGVVNPLVSTLYSDRKTTQLNALHAGWPAGMIVGGLAALALSQLGASWQLKLSTIVIPTIVYMAISWNQPFPPTERAANRVSMRQMAAEAVNPLFVVMFCLMWLTAITELGADQWFPAIMKALTGLDGIMFLAYTAGLVFVMRAVAGRFVHRSPFLALLACSALCATGLWTLGSLRSGAPVIIAFAAATLFGIGKSLFWPTMLGITSERFPKGGSLCLGLMGGGGFLSIALALPVIGRNLDRFGPTGALRALAVLPAVLCVCFLALYLVFRRRGGYRALGLAHNAAMVQGSANP</sequence>
<feature type="transmembrane region" description="Helical" evidence="7">
    <location>
        <begin position="277"/>
        <end position="296"/>
    </location>
</feature>
<accession>Q140I7</accession>
<feature type="transmembrane region" description="Helical" evidence="7">
    <location>
        <begin position="371"/>
        <end position="393"/>
    </location>
</feature>
<protein>
    <submittedName>
        <fullName evidence="9">Major facilitator superfamily (MFS) transporter</fullName>
    </submittedName>
</protein>
<evidence type="ECO:0000313" key="10">
    <source>
        <dbReference type="Proteomes" id="UP000001817"/>
    </source>
</evidence>
<keyword evidence="5 7" id="KW-1133">Transmembrane helix</keyword>
<evidence type="ECO:0000256" key="6">
    <source>
        <dbReference type="ARBA" id="ARBA00023136"/>
    </source>
</evidence>
<dbReference type="AlphaFoldDB" id="Q140I7"/>
<feature type="transmembrane region" description="Helical" evidence="7">
    <location>
        <begin position="338"/>
        <end position="359"/>
    </location>
</feature>
<dbReference type="GO" id="GO:0012505">
    <property type="term" value="C:endomembrane system"/>
    <property type="evidence" value="ECO:0007669"/>
    <property type="project" value="UniProtKB-SubCell"/>
</dbReference>
<feature type="transmembrane region" description="Helical" evidence="7">
    <location>
        <begin position="49"/>
        <end position="68"/>
    </location>
</feature>
<comment type="similarity">
    <text evidence="2">Belongs to the major facilitator superfamily.</text>
</comment>
<feature type="transmembrane region" description="Helical" evidence="7">
    <location>
        <begin position="209"/>
        <end position="229"/>
    </location>
</feature>
<dbReference type="PANTHER" id="PTHR23514">
    <property type="entry name" value="BYPASS OF STOP CODON PROTEIN 6"/>
    <property type="match status" value="1"/>
</dbReference>
<dbReference type="GO" id="GO:0016020">
    <property type="term" value="C:membrane"/>
    <property type="evidence" value="ECO:0007669"/>
    <property type="project" value="TreeGrafter"/>
</dbReference>
<comment type="subcellular location">
    <subcellularLocation>
        <location evidence="1">Endomembrane system</location>
        <topology evidence="1">Multi-pass membrane protein</topology>
    </subcellularLocation>
</comment>
<evidence type="ECO:0000313" key="9">
    <source>
        <dbReference type="EMBL" id="ABE30252.1"/>
    </source>
</evidence>
<keyword evidence="3" id="KW-0813">Transport</keyword>
<evidence type="ECO:0000256" key="5">
    <source>
        <dbReference type="ARBA" id="ARBA00022989"/>
    </source>
</evidence>
<dbReference type="PANTHER" id="PTHR23514:SF3">
    <property type="entry name" value="BYPASS OF STOP CODON PROTEIN 6"/>
    <property type="match status" value="1"/>
</dbReference>
<dbReference type="RefSeq" id="WP_011487949.1">
    <property type="nucleotide sequence ID" value="NC_007951.1"/>
</dbReference>
<dbReference type="InterPro" id="IPR036259">
    <property type="entry name" value="MFS_trans_sf"/>
</dbReference>
<keyword evidence="6 7" id="KW-0472">Membrane</keyword>
<dbReference type="STRING" id="266265.Bxe_A2712"/>
<dbReference type="EMBL" id="CP000270">
    <property type="protein sequence ID" value="ABE30252.1"/>
    <property type="molecule type" value="Genomic_DNA"/>
</dbReference>
<dbReference type="eggNOG" id="COG0738">
    <property type="taxonomic scope" value="Bacteria"/>
</dbReference>
<dbReference type="PATRIC" id="fig|266265.5.peg.1782"/>
<dbReference type="Pfam" id="PF07690">
    <property type="entry name" value="MFS_1"/>
    <property type="match status" value="1"/>
</dbReference>
<dbReference type="GO" id="GO:0022857">
    <property type="term" value="F:transmembrane transporter activity"/>
    <property type="evidence" value="ECO:0007669"/>
    <property type="project" value="InterPro"/>
</dbReference>
<evidence type="ECO:0000256" key="2">
    <source>
        <dbReference type="ARBA" id="ARBA00008335"/>
    </source>
</evidence>
<gene>
    <name evidence="9" type="ORF">Bxe_A2712</name>
</gene>
<dbReference type="InterPro" id="IPR051788">
    <property type="entry name" value="MFS_Transporter"/>
</dbReference>
<keyword evidence="4 7" id="KW-0812">Transmembrane</keyword>
<feature type="transmembrane region" description="Helical" evidence="7">
    <location>
        <begin position="302"/>
        <end position="326"/>
    </location>
</feature>
<evidence type="ECO:0000256" key="3">
    <source>
        <dbReference type="ARBA" id="ARBA00022448"/>
    </source>
</evidence>
<feature type="transmembrane region" description="Helical" evidence="7">
    <location>
        <begin position="143"/>
        <end position="165"/>
    </location>
</feature>